<evidence type="ECO:0000313" key="2">
    <source>
        <dbReference type="EMBL" id="RAL39979.1"/>
    </source>
</evidence>
<keyword evidence="3" id="KW-1185">Reference proteome</keyword>
<dbReference type="Proteomes" id="UP000249390">
    <property type="component" value="Unassembled WGS sequence"/>
</dbReference>
<feature type="compositionally biased region" description="Basic and acidic residues" evidence="1">
    <location>
        <begin position="1"/>
        <end position="15"/>
    </location>
</feature>
<proteinExistence type="predicted"/>
<evidence type="ECO:0000313" key="3">
    <source>
        <dbReference type="Proteomes" id="UP000249390"/>
    </source>
</evidence>
<accession>A0A328D6K9</accession>
<dbReference type="EMBL" id="NQVE01000195">
    <property type="protein sequence ID" value="RAL39979.1"/>
    <property type="molecule type" value="Genomic_DNA"/>
</dbReference>
<reference evidence="2 3" key="1">
    <citation type="submission" date="2018-06" db="EMBL/GenBank/DDBJ databases">
        <title>The Genome of Cuscuta australis (Dodder) Provides Insight into the Evolution of Plant Parasitism.</title>
        <authorList>
            <person name="Liu H."/>
        </authorList>
    </citation>
    <scope>NUCLEOTIDE SEQUENCE [LARGE SCALE GENOMIC DNA]</scope>
    <source>
        <strain evidence="3">cv. Yunnan</strain>
        <tissue evidence="2">Vines</tissue>
    </source>
</reference>
<protein>
    <submittedName>
        <fullName evidence="2">Uncharacterized protein</fullName>
    </submittedName>
</protein>
<gene>
    <name evidence="2" type="ORF">DM860_008119</name>
</gene>
<organism evidence="2 3">
    <name type="scientific">Cuscuta australis</name>
    <dbReference type="NCBI Taxonomy" id="267555"/>
    <lineage>
        <taxon>Eukaryota</taxon>
        <taxon>Viridiplantae</taxon>
        <taxon>Streptophyta</taxon>
        <taxon>Embryophyta</taxon>
        <taxon>Tracheophyta</taxon>
        <taxon>Spermatophyta</taxon>
        <taxon>Magnoliopsida</taxon>
        <taxon>eudicotyledons</taxon>
        <taxon>Gunneridae</taxon>
        <taxon>Pentapetalae</taxon>
        <taxon>asterids</taxon>
        <taxon>lamiids</taxon>
        <taxon>Solanales</taxon>
        <taxon>Convolvulaceae</taxon>
        <taxon>Cuscuteae</taxon>
        <taxon>Cuscuta</taxon>
        <taxon>Cuscuta subgen. Grammica</taxon>
        <taxon>Cuscuta sect. Cleistogrammica</taxon>
    </lineage>
</organism>
<name>A0A328D6K9_9ASTE</name>
<comment type="caution">
    <text evidence="2">The sequence shown here is derived from an EMBL/GenBank/DDBJ whole genome shotgun (WGS) entry which is preliminary data.</text>
</comment>
<sequence length="66" mass="6898">MRMETAASIRDEEKNLAASIGDEDEHANRMNGVESDEQGATATGIHRMEAAAAAFEKHAAVAGGVV</sequence>
<feature type="region of interest" description="Disordered" evidence="1">
    <location>
        <begin position="1"/>
        <end position="39"/>
    </location>
</feature>
<dbReference type="AlphaFoldDB" id="A0A328D6K9"/>
<evidence type="ECO:0000256" key="1">
    <source>
        <dbReference type="SAM" id="MobiDB-lite"/>
    </source>
</evidence>